<comment type="caution">
    <text evidence="1">The sequence shown here is derived from an EMBL/GenBank/DDBJ whole genome shotgun (WGS) entry which is preliminary data.</text>
</comment>
<protein>
    <submittedName>
        <fullName evidence="1">Uncharacterized protein</fullName>
    </submittedName>
</protein>
<gene>
    <name evidence="1" type="ORF">Scaly_3014000</name>
</gene>
<accession>A0AAW2KE23</accession>
<reference evidence="1" key="2">
    <citation type="journal article" date="2024" name="Plant">
        <title>Genomic evolution and insights into agronomic trait innovations of Sesamum species.</title>
        <authorList>
            <person name="Miao H."/>
            <person name="Wang L."/>
            <person name="Qu L."/>
            <person name="Liu H."/>
            <person name="Sun Y."/>
            <person name="Le M."/>
            <person name="Wang Q."/>
            <person name="Wei S."/>
            <person name="Zheng Y."/>
            <person name="Lin W."/>
            <person name="Duan Y."/>
            <person name="Cao H."/>
            <person name="Xiong S."/>
            <person name="Wang X."/>
            <person name="Wei L."/>
            <person name="Li C."/>
            <person name="Ma Q."/>
            <person name="Ju M."/>
            <person name="Zhao R."/>
            <person name="Li G."/>
            <person name="Mu C."/>
            <person name="Tian Q."/>
            <person name="Mei H."/>
            <person name="Zhang T."/>
            <person name="Gao T."/>
            <person name="Zhang H."/>
        </authorList>
    </citation>
    <scope>NUCLEOTIDE SEQUENCE</scope>
    <source>
        <strain evidence="1">KEN8</strain>
    </source>
</reference>
<proteinExistence type="predicted"/>
<reference evidence="1" key="1">
    <citation type="submission" date="2020-06" db="EMBL/GenBank/DDBJ databases">
        <authorList>
            <person name="Li T."/>
            <person name="Hu X."/>
            <person name="Zhang T."/>
            <person name="Song X."/>
            <person name="Zhang H."/>
            <person name="Dai N."/>
            <person name="Sheng W."/>
            <person name="Hou X."/>
            <person name="Wei L."/>
        </authorList>
    </citation>
    <scope>NUCLEOTIDE SEQUENCE</scope>
    <source>
        <strain evidence="1">KEN8</strain>
        <tissue evidence="1">Leaf</tissue>
    </source>
</reference>
<name>A0AAW2KE23_9LAMI</name>
<organism evidence="1">
    <name type="scientific">Sesamum calycinum</name>
    <dbReference type="NCBI Taxonomy" id="2727403"/>
    <lineage>
        <taxon>Eukaryota</taxon>
        <taxon>Viridiplantae</taxon>
        <taxon>Streptophyta</taxon>
        <taxon>Embryophyta</taxon>
        <taxon>Tracheophyta</taxon>
        <taxon>Spermatophyta</taxon>
        <taxon>Magnoliopsida</taxon>
        <taxon>eudicotyledons</taxon>
        <taxon>Gunneridae</taxon>
        <taxon>Pentapetalae</taxon>
        <taxon>asterids</taxon>
        <taxon>lamiids</taxon>
        <taxon>Lamiales</taxon>
        <taxon>Pedaliaceae</taxon>
        <taxon>Sesamum</taxon>
    </lineage>
</organism>
<dbReference type="AlphaFoldDB" id="A0AAW2KE23"/>
<evidence type="ECO:0000313" key="1">
    <source>
        <dbReference type="EMBL" id="KAL0304693.1"/>
    </source>
</evidence>
<dbReference type="EMBL" id="JACGWM010000469">
    <property type="protein sequence ID" value="KAL0304693.1"/>
    <property type="molecule type" value="Genomic_DNA"/>
</dbReference>
<sequence>MVVYQPPVLELPVPIKAYRSVNRFVCIATSVVLVLSRKYLFSGNMDFIDLFPHGKSGQKRVPRRPPFSARNPRSWLCQHNIRAVPFILLCGPRPGPAFWEARSHRAHGPAGLPAVVGILPFPGQRLGWMRDLLHEERVVSTGCFRAAKLTPIRISSSKVPYPYARILNKPSSYQG</sequence>